<dbReference type="AlphaFoldDB" id="A0A167BPB1"/>
<dbReference type="Proteomes" id="UP000243498">
    <property type="component" value="Unassembled WGS sequence"/>
</dbReference>
<dbReference type="PANTHER" id="PTHR19424">
    <property type="entry name" value="HEAT SHOCK FACTOR BINDING PROTEIN 1"/>
    <property type="match status" value="1"/>
</dbReference>
<dbReference type="GO" id="GO:0003714">
    <property type="term" value="F:transcription corepressor activity"/>
    <property type="evidence" value="ECO:0007669"/>
    <property type="project" value="InterPro"/>
</dbReference>
<dbReference type="Gene3D" id="1.20.5.430">
    <property type="match status" value="1"/>
</dbReference>
<name>A0A167BPB1_METRR</name>
<dbReference type="PANTHER" id="PTHR19424:SF0">
    <property type="entry name" value="HEAT SHOCK FACTOR BINDING PROTEIN 1"/>
    <property type="match status" value="1"/>
</dbReference>
<sequence>MSSKDPDSIVDKATVRSPSFLLLNNIPLFPFPPRNFQIPITNRAIRLTNRQSIDNANADVSAAVEELLNTLSNRFASVSSEIFAKMDEMSRRLDNLEAALQETKANEGSGSTKS</sequence>
<keyword evidence="2" id="KW-0175">Coiled coil</keyword>
<proteinExistence type="inferred from homology"/>
<accession>A0A167BPB1</accession>
<gene>
    <name evidence="3" type="ORF">NOR_05826</name>
</gene>
<comment type="similarity">
    <text evidence="1">Belongs to the HSBP1 family.</text>
</comment>
<protein>
    <submittedName>
        <fullName evidence="3">Heat shock factor binding 1</fullName>
    </submittedName>
</protein>
<evidence type="ECO:0000256" key="2">
    <source>
        <dbReference type="SAM" id="Coils"/>
    </source>
</evidence>
<dbReference type="InterPro" id="IPR009643">
    <property type="entry name" value="HS1-bd"/>
</dbReference>
<organism evidence="3 4">
    <name type="scientific">Metarhizium rileyi (strain RCEF 4871)</name>
    <name type="common">Nomuraea rileyi</name>
    <dbReference type="NCBI Taxonomy" id="1649241"/>
    <lineage>
        <taxon>Eukaryota</taxon>
        <taxon>Fungi</taxon>
        <taxon>Dikarya</taxon>
        <taxon>Ascomycota</taxon>
        <taxon>Pezizomycotina</taxon>
        <taxon>Sordariomycetes</taxon>
        <taxon>Hypocreomycetidae</taxon>
        <taxon>Hypocreales</taxon>
        <taxon>Clavicipitaceae</taxon>
        <taxon>Metarhizium</taxon>
    </lineage>
</organism>
<dbReference type="GO" id="GO:0005634">
    <property type="term" value="C:nucleus"/>
    <property type="evidence" value="ECO:0007669"/>
    <property type="project" value="TreeGrafter"/>
</dbReference>
<keyword evidence="3" id="KW-0346">Stress response</keyword>
<dbReference type="GO" id="GO:0070370">
    <property type="term" value="P:cellular heat acclimation"/>
    <property type="evidence" value="ECO:0007669"/>
    <property type="project" value="TreeGrafter"/>
</dbReference>
<dbReference type="STRING" id="1081105.A0A167BPB1"/>
<dbReference type="GO" id="GO:0005829">
    <property type="term" value="C:cytosol"/>
    <property type="evidence" value="ECO:0007669"/>
    <property type="project" value="TreeGrafter"/>
</dbReference>
<evidence type="ECO:0000313" key="4">
    <source>
        <dbReference type="Proteomes" id="UP000243498"/>
    </source>
</evidence>
<dbReference type="Pfam" id="PF06825">
    <property type="entry name" value="HSBP1"/>
    <property type="match status" value="1"/>
</dbReference>
<comment type="caution">
    <text evidence="3">The sequence shown here is derived from an EMBL/GenBank/DDBJ whole genome shotgun (WGS) entry which is preliminary data.</text>
</comment>
<dbReference type="OrthoDB" id="4159489at2759"/>
<reference evidence="3 4" key="1">
    <citation type="journal article" date="2016" name="Genome Biol. Evol.">
        <title>Divergent and convergent evolution of fungal pathogenicity.</title>
        <authorList>
            <person name="Shang Y."/>
            <person name="Xiao G."/>
            <person name="Zheng P."/>
            <person name="Cen K."/>
            <person name="Zhan S."/>
            <person name="Wang C."/>
        </authorList>
    </citation>
    <scope>NUCLEOTIDE SEQUENCE [LARGE SCALE GENOMIC DNA]</scope>
    <source>
        <strain evidence="3 4">RCEF 4871</strain>
    </source>
</reference>
<keyword evidence="4" id="KW-1185">Reference proteome</keyword>
<dbReference type="EMBL" id="AZHC01000019">
    <property type="protein sequence ID" value="OAA40265.1"/>
    <property type="molecule type" value="Genomic_DNA"/>
</dbReference>
<evidence type="ECO:0000256" key="1">
    <source>
        <dbReference type="ARBA" id="ARBA00006349"/>
    </source>
</evidence>
<evidence type="ECO:0000313" key="3">
    <source>
        <dbReference type="EMBL" id="OAA40265.1"/>
    </source>
</evidence>
<feature type="coiled-coil region" evidence="2">
    <location>
        <begin position="79"/>
        <end position="106"/>
    </location>
</feature>